<feature type="domain" description="Siroheme decarboxylase NirL-like HTH" evidence="7">
    <location>
        <begin position="19"/>
        <end position="65"/>
    </location>
</feature>
<dbReference type="GO" id="GO:0016829">
    <property type="term" value="F:lyase activity"/>
    <property type="evidence" value="ECO:0007669"/>
    <property type="project" value="UniProtKB-KW"/>
</dbReference>
<comment type="pathway">
    <text evidence="2">Porphyrin-containing compound metabolism.</text>
</comment>
<evidence type="ECO:0000256" key="3">
    <source>
        <dbReference type="ARBA" id="ARBA00023457"/>
    </source>
</evidence>
<dbReference type="EC" id="4.1.1.111" evidence="4"/>
<proteinExistence type="inferred from homology"/>
<dbReference type="Pfam" id="PF22451">
    <property type="entry name" value="NirdL-like_HTH"/>
    <property type="match status" value="1"/>
</dbReference>
<dbReference type="InterPro" id="IPR036390">
    <property type="entry name" value="WH_DNA-bd_sf"/>
</dbReference>
<keyword evidence="1" id="KW-0456">Lyase</keyword>
<dbReference type="Pfam" id="PF17805">
    <property type="entry name" value="AsnC_trans_reg2"/>
    <property type="match status" value="1"/>
</dbReference>
<dbReference type="InterPro" id="IPR019888">
    <property type="entry name" value="Tscrpt_reg_AsnC-like"/>
</dbReference>
<dbReference type="Gene3D" id="3.30.70.3460">
    <property type="match status" value="1"/>
</dbReference>
<dbReference type="PANTHER" id="PTHR43413:SF1">
    <property type="entry name" value="SIROHEME DECARBOXYLASE NIRL SUBUNIT"/>
    <property type="match status" value="1"/>
</dbReference>
<sequence>MEQTPLISSASPIELDDIDKQIINLIQLDFPVTVHPFEIIAEKIGTTEDVVIEKLKRLQQEKAIRRIGPVINTRGLGGSNTLAAVKVPAVQIEEAAAVISKYPEVSHNYLRNEEYNIWFTVSAPTQERLDTILSEIQEKLKCPLLNLPTVRQFKIQVKFKL</sequence>
<evidence type="ECO:0000256" key="2">
    <source>
        <dbReference type="ARBA" id="ARBA00023444"/>
    </source>
</evidence>
<comment type="similarity">
    <text evidence="3">Belongs to the Ahb/Nir family.</text>
</comment>
<comment type="catalytic activity">
    <reaction evidence="5">
        <text>siroheme + 2 H(+) = 12,18-didecarboxysiroheme + 2 CO2</text>
        <dbReference type="Rhea" id="RHEA:19093"/>
        <dbReference type="ChEBI" id="CHEBI:15378"/>
        <dbReference type="ChEBI" id="CHEBI:16526"/>
        <dbReference type="ChEBI" id="CHEBI:60052"/>
        <dbReference type="ChEBI" id="CHEBI:140497"/>
        <dbReference type="EC" id="4.1.1.111"/>
    </reaction>
</comment>
<organism evidence="8 9">
    <name type="scientific">Methanolapillus ohkumae</name>
    <dbReference type="NCBI Taxonomy" id="3028298"/>
    <lineage>
        <taxon>Archaea</taxon>
        <taxon>Methanobacteriati</taxon>
        <taxon>Methanobacteriota</taxon>
        <taxon>Stenosarchaea group</taxon>
        <taxon>Methanomicrobia</taxon>
        <taxon>Methanosarcinales</taxon>
        <taxon>Methanosarcinaceae</taxon>
        <taxon>Methanolapillus</taxon>
    </lineage>
</organism>
<gene>
    <name evidence="8" type="ORF">MsAm2_12450</name>
</gene>
<dbReference type="PANTHER" id="PTHR43413">
    <property type="entry name" value="TRANSCRIPTIONAL REGULATOR, ASNC FAMILY"/>
    <property type="match status" value="1"/>
</dbReference>
<name>A0AA96V796_9EURY</name>
<dbReference type="AlphaFoldDB" id="A0AA96V796"/>
<protein>
    <recommendedName>
        <fullName evidence="4">siroheme decarboxylase</fullName>
        <ecNumber evidence="4">4.1.1.111</ecNumber>
    </recommendedName>
</protein>
<evidence type="ECO:0000313" key="8">
    <source>
        <dbReference type="EMBL" id="WNY27448.1"/>
    </source>
</evidence>
<dbReference type="EMBL" id="CP131061">
    <property type="protein sequence ID" value="WNY27448.1"/>
    <property type="molecule type" value="Genomic_DNA"/>
</dbReference>
<dbReference type="InterPro" id="IPR053953">
    <property type="entry name" value="NirdL-like_HTH"/>
</dbReference>
<evidence type="ECO:0000259" key="7">
    <source>
        <dbReference type="Pfam" id="PF22451"/>
    </source>
</evidence>
<reference evidence="8 9" key="1">
    <citation type="submission" date="2023-07" db="EMBL/GenBank/DDBJ databases">
        <title>Closed genome sequence of Methanosarcinaceae archaeon Am2.</title>
        <authorList>
            <person name="Poehlein A."/>
            <person name="Protasov E."/>
            <person name="Platt K."/>
            <person name="Reeh H."/>
            <person name="Daniel R."/>
            <person name="Brune A."/>
        </authorList>
    </citation>
    <scope>NUCLEOTIDE SEQUENCE [LARGE SCALE GENOMIC DNA]</scope>
    <source>
        <strain evidence="8 9">Am2</strain>
    </source>
</reference>
<dbReference type="Gene3D" id="1.10.10.10">
    <property type="entry name" value="Winged helix-like DNA-binding domain superfamily/Winged helix DNA-binding domain"/>
    <property type="match status" value="1"/>
</dbReference>
<keyword evidence="9" id="KW-1185">Reference proteome</keyword>
<evidence type="ECO:0000256" key="1">
    <source>
        <dbReference type="ARBA" id="ARBA00023239"/>
    </source>
</evidence>
<feature type="domain" description="Siroheme decarboxylase AsnC-like ligand binding" evidence="6">
    <location>
        <begin position="77"/>
        <end position="154"/>
    </location>
</feature>
<dbReference type="Proteomes" id="UP001304970">
    <property type="component" value="Chromosome"/>
</dbReference>
<dbReference type="SMART" id="SM00344">
    <property type="entry name" value="HTH_ASNC"/>
    <property type="match status" value="1"/>
</dbReference>
<dbReference type="InterPro" id="IPR040523">
    <property type="entry name" value="AsnC_trans_reg2"/>
</dbReference>
<evidence type="ECO:0000256" key="4">
    <source>
        <dbReference type="ARBA" id="ARBA00023471"/>
    </source>
</evidence>
<dbReference type="InterPro" id="IPR050684">
    <property type="entry name" value="HTH-Siroheme_Decarb"/>
</dbReference>
<evidence type="ECO:0000256" key="5">
    <source>
        <dbReference type="ARBA" id="ARBA00048470"/>
    </source>
</evidence>
<dbReference type="SUPFAM" id="SSF46785">
    <property type="entry name" value="Winged helix' DNA-binding domain"/>
    <property type="match status" value="1"/>
</dbReference>
<evidence type="ECO:0000259" key="6">
    <source>
        <dbReference type="Pfam" id="PF17805"/>
    </source>
</evidence>
<evidence type="ECO:0000313" key="9">
    <source>
        <dbReference type="Proteomes" id="UP001304970"/>
    </source>
</evidence>
<dbReference type="InterPro" id="IPR036388">
    <property type="entry name" value="WH-like_DNA-bd_sf"/>
</dbReference>
<accession>A0AA96V796</accession>